<evidence type="ECO:0000256" key="2">
    <source>
        <dbReference type="SAM" id="MobiDB-lite"/>
    </source>
</evidence>
<comment type="caution">
    <text evidence="4">The sequence shown here is derived from an EMBL/GenBank/DDBJ whole genome shotgun (WGS) entry which is preliminary data.</text>
</comment>
<evidence type="ECO:0000256" key="1">
    <source>
        <dbReference type="ARBA" id="ARBA00022729"/>
    </source>
</evidence>
<dbReference type="EMBL" id="JACHHG010000003">
    <property type="protein sequence ID" value="MBB6097435.1"/>
    <property type="molecule type" value="Genomic_DNA"/>
</dbReference>
<organism evidence="4 5">
    <name type="scientific">Deinobacterium chartae</name>
    <dbReference type="NCBI Taxonomy" id="521158"/>
    <lineage>
        <taxon>Bacteria</taxon>
        <taxon>Thermotogati</taxon>
        <taxon>Deinococcota</taxon>
        <taxon>Deinococci</taxon>
        <taxon>Deinococcales</taxon>
        <taxon>Deinococcaceae</taxon>
        <taxon>Deinobacterium</taxon>
    </lineage>
</organism>
<accession>A0A841I0C7</accession>
<keyword evidence="1" id="KW-0732">Signal</keyword>
<feature type="domain" description="Glycosyl hydrolase-like 10" evidence="3">
    <location>
        <begin position="94"/>
        <end position="331"/>
    </location>
</feature>
<proteinExistence type="predicted"/>
<dbReference type="Proteomes" id="UP000569951">
    <property type="component" value="Unassembled WGS sequence"/>
</dbReference>
<evidence type="ECO:0000313" key="4">
    <source>
        <dbReference type="EMBL" id="MBB6097435.1"/>
    </source>
</evidence>
<feature type="compositionally biased region" description="Low complexity" evidence="2">
    <location>
        <begin position="22"/>
        <end position="37"/>
    </location>
</feature>
<protein>
    <submittedName>
        <fullName evidence="4">Uncharacterized lipoprotein YddW (UPF0748 family)</fullName>
    </submittedName>
</protein>
<reference evidence="4 5" key="1">
    <citation type="submission" date="2020-08" db="EMBL/GenBank/DDBJ databases">
        <title>Genomic Encyclopedia of Type Strains, Phase IV (KMG-IV): sequencing the most valuable type-strain genomes for metagenomic binning, comparative biology and taxonomic classification.</title>
        <authorList>
            <person name="Goeker M."/>
        </authorList>
    </citation>
    <scope>NUCLEOTIDE SEQUENCE [LARGE SCALE GENOMIC DNA]</scope>
    <source>
        <strain evidence="4 5">DSM 21458</strain>
    </source>
</reference>
<evidence type="ECO:0000313" key="5">
    <source>
        <dbReference type="Proteomes" id="UP000569951"/>
    </source>
</evidence>
<evidence type="ECO:0000259" key="3">
    <source>
        <dbReference type="Pfam" id="PF02638"/>
    </source>
</evidence>
<gene>
    <name evidence="4" type="ORF">HNR42_000852</name>
</gene>
<dbReference type="InterPro" id="IPR003790">
    <property type="entry name" value="GHL10"/>
</dbReference>
<dbReference type="Gene3D" id="3.20.20.80">
    <property type="entry name" value="Glycosidases"/>
    <property type="match status" value="1"/>
</dbReference>
<keyword evidence="4" id="KW-0449">Lipoprotein</keyword>
<dbReference type="Pfam" id="PF02638">
    <property type="entry name" value="GHL10"/>
    <property type="match status" value="1"/>
</dbReference>
<dbReference type="PANTHER" id="PTHR43405">
    <property type="entry name" value="GLYCOSYL HYDROLASE DIGH"/>
    <property type="match status" value="1"/>
</dbReference>
<keyword evidence="5" id="KW-1185">Reference proteome</keyword>
<dbReference type="SUPFAM" id="SSF51445">
    <property type="entry name" value="(Trans)glycosidases"/>
    <property type="match status" value="1"/>
</dbReference>
<dbReference type="PANTHER" id="PTHR43405:SF1">
    <property type="entry name" value="GLYCOSYL HYDROLASE DIGH"/>
    <property type="match status" value="1"/>
</dbReference>
<dbReference type="AlphaFoldDB" id="A0A841I0C7"/>
<feature type="compositionally biased region" description="Pro residues" evidence="2">
    <location>
        <begin position="58"/>
        <end position="75"/>
    </location>
</feature>
<feature type="region of interest" description="Disordered" evidence="2">
    <location>
        <begin position="22"/>
        <end position="75"/>
    </location>
</feature>
<name>A0A841I0C7_9DEIO</name>
<dbReference type="InterPro" id="IPR052177">
    <property type="entry name" value="Divisome_Glycosyl_Hydrolase"/>
</dbReference>
<dbReference type="RefSeq" id="WP_183984885.1">
    <property type="nucleotide sequence ID" value="NZ_JACHHG010000003.1"/>
</dbReference>
<sequence>MQALLFFLTLLFGTVTGLRGESVTQPTAAPTVPAPATSPERNLQPSNPQVPAEQLPPANQPLPPGALETPEPPTLLPANARSGILGAWLRPNARENPLEVLRSLKEVGYTDIFLETFYHGFTLYPSSIAPSRPELGDRDLLGEYVAAAAQLGLRLHAWLEVLYWAPPAQYGVRGGLLDRFPYLETRDAQGRSSRRGIHGMGFADPGLQETRLKVYALGRELATRYPNVGLHLDYLRYPAGGDYGYHPQARRAFSAQTGLEARPYVMEWYAWRQNVLTQVANGISRAYREAGGRGLVTAAVNPEFPFYKGETLQTWTRWTEVDVFIPMAYSRSNAYLKLLSRWIRNRSPRPVWMGLQVGPQYPDLQSQINTLKPEGFSNFVIFGRLK</sequence>
<dbReference type="InterPro" id="IPR017853">
    <property type="entry name" value="GH"/>
</dbReference>
<feature type="compositionally biased region" description="Polar residues" evidence="2">
    <location>
        <begin position="39"/>
        <end position="49"/>
    </location>
</feature>